<evidence type="ECO:0000256" key="10">
    <source>
        <dbReference type="ARBA" id="ARBA00022984"/>
    </source>
</evidence>
<evidence type="ECO:0000256" key="6">
    <source>
        <dbReference type="ARBA" id="ARBA00022670"/>
    </source>
</evidence>
<keyword evidence="5 18" id="KW-0121">Carboxypeptidase</keyword>
<proteinExistence type="inferred from homology"/>
<keyword evidence="9" id="KW-0133">Cell shape</keyword>
<dbReference type="InterPro" id="IPR037167">
    <property type="entry name" value="Peptidase_S11_C_sf"/>
</dbReference>
<feature type="active site" evidence="13">
    <location>
        <position position="117"/>
    </location>
</feature>
<accession>A0A1H7BHQ8</accession>
<gene>
    <name evidence="18" type="ORF">SAMN05660742_11669</name>
</gene>
<dbReference type="PANTHER" id="PTHR21581">
    <property type="entry name" value="D-ALANYL-D-ALANINE CARBOXYPEPTIDASE"/>
    <property type="match status" value="1"/>
</dbReference>
<dbReference type="GO" id="GO:0071555">
    <property type="term" value="P:cell wall organization"/>
    <property type="evidence" value="ECO:0007669"/>
    <property type="project" value="UniProtKB-KW"/>
</dbReference>
<comment type="catalytic activity">
    <reaction evidence="12">
        <text>Preferential cleavage: (Ac)2-L-Lys-D-Ala-|-D-Ala. Also transpeptidation of peptidyl-alanyl moieties that are N-acyl substituents of D-alanine.</text>
        <dbReference type="EC" id="3.4.16.4"/>
    </reaction>
</comment>
<name>A0A1H7BHQ8_9FIRM</name>
<evidence type="ECO:0000256" key="9">
    <source>
        <dbReference type="ARBA" id="ARBA00022960"/>
    </source>
</evidence>
<comment type="similarity">
    <text evidence="3 15">Belongs to the peptidase S11 family.</text>
</comment>
<evidence type="ECO:0000256" key="14">
    <source>
        <dbReference type="PIRSR" id="PIRSR618044-2"/>
    </source>
</evidence>
<feature type="chain" id="PRO_5011794531" description="serine-type D-Ala-D-Ala carboxypeptidase" evidence="16">
    <location>
        <begin position="24"/>
        <end position="386"/>
    </location>
</feature>
<feature type="domain" description="Peptidase S11 D-Ala-D-Ala carboxypeptidase A C-terminal" evidence="17">
    <location>
        <begin position="275"/>
        <end position="364"/>
    </location>
</feature>
<evidence type="ECO:0000256" key="7">
    <source>
        <dbReference type="ARBA" id="ARBA00022729"/>
    </source>
</evidence>
<evidence type="ECO:0000256" key="13">
    <source>
        <dbReference type="PIRSR" id="PIRSR618044-1"/>
    </source>
</evidence>
<evidence type="ECO:0000313" key="18">
    <source>
        <dbReference type="EMBL" id="SEJ76444.1"/>
    </source>
</evidence>
<keyword evidence="19" id="KW-1185">Reference proteome</keyword>
<dbReference type="EMBL" id="FNZK01000016">
    <property type="protein sequence ID" value="SEJ76444.1"/>
    <property type="molecule type" value="Genomic_DNA"/>
</dbReference>
<feature type="active site" description="Acyl-ester intermediate" evidence="13">
    <location>
        <position position="62"/>
    </location>
</feature>
<dbReference type="InterPro" id="IPR018044">
    <property type="entry name" value="Peptidase_S11"/>
</dbReference>
<dbReference type="UniPathway" id="UPA00219"/>
<evidence type="ECO:0000259" key="17">
    <source>
        <dbReference type="SMART" id="SM00936"/>
    </source>
</evidence>
<evidence type="ECO:0000256" key="15">
    <source>
        <dbReference type="RuleBase" id="RU004016"/>
    </source>
</evidence>
<sequence length="386" mass="42188">MRFLQGICLISIFCFSMIATVFAEDNPQALDDMTATSMILIEASTGKVIYEKNAESRQYPASTTKMMTLLLAIENANLDDTITVDAQAAAVEGSSMHLETDDQLKLKDLVTGMMLASGNDATVAVADYLAGSVQDYAEYMTEKAQAIGATNTHFANSSGLPNSDHYSTAHDLARIAAYGYKNPIFRQIVGTKEKEIQWQFPSAKKIKFENTNELLGVYPGANGMKTGYTQAAGECLVASAERNGVNLIAVVMHAADNERFIEAAKLLDYGFKNVKMVKAFAKDEVVQNIRVHGGKIYQLTARPKADILYPISGDDSSRFSIQIKPDRYVKAPVQKDTVVGYVSILYDGQEVNRIDLLADESAPAGFNLFSFFGELYDGIFSLLGFA</sequence>
<dbReference type="SUPFAM" id="SSF69189">
    <property type="entry name" value="Penicillin-binding protein associated domain"/>
    <property type="match status" value="1"/>
</dbReference>
<keyword evidence="8" id="KW-0378">Hydrolase</keyword>
<dbReference type="SUPFAM" id="SSF56601">
    <property type="entry name" value="beta-lactamase/transpeptidase-like"/>
    <property type="match status" value="1"/>
</dbReference>
<dbReference type="Pfam" id="PF07943">
    <property type="entry name" value="PBP5_C"/>
    <property type="match status" value="1"/>
</dbReference>
<evidence type="ECO:0000256" key="1">
    <source>
        <dbReference type="ARBA" id="ARBA00003217"/>
    </source>
</evidence>
<dbReference type="GO" id="GO:0008360">
    <property type="term" value="P:regulation of cell shape"/>
    <property type="evidence" value="ECO:0007669"/>
    <property type="project" value="UniProtKB-KW"/>
</dbReference>
<evidence type="ECO:0000256" key="11">
    <source>
        <dbReference type="ARBA" id="ARBA00023316"/>
    </source>
</evidence>
<evidence type="ECO:0000256" key="2">
    <source>
        <dbReference type="ARBA" id="ARBA00004752"/>
    </source>
</evidence>
<feature type="signal peptide" evidence="16">
    <location>
        <begin position="1"/>
        <end position="23"/>
    </location>
</feature>
<dbReference type="GO" id="GO:0006508">
    <property type="term" value="P:proteolysis"/>
    <property type="evidence" value="ECO:0007669"/>
    <property type="project" value="UniProtKB-KW"/>
</dbReference>
<dbReference type="STRING" id="84035.SAMN05660742_11669"/>
<protein>
    <recommendedName>
        <fullName evidence="4">serine-type D-Ala-D-Ala carboxypeptidase</fullName>
        <ecNumber evidence="4">3.4.16.4</ecNumber>
    </recommendedName>
</protein>
<keyword evidence="7 16" id="KW-0732">Signal</keyword>
<dbReference type="InterPro" id="IPR015956">
    <property type="entry name" value="Peniciliin-bd_prot_C_sf"/>
</dbReference>
<comment type="function">
    <text evidence="1">Removes C-terminal D-alanyl residues from sugar-peptide cell wall precursors.</text>
</comment>
<evidence type="ECO:0000256" key="3">
    <source>
        <dbReference type="ARBA" id="ARBA00007164"/>
    </source>
</evidence>
<dbReference type="EC" id="3.4.16.4" evidence="4"/>
<feature type="active site" description="Proton acceptor" evidence="13">
    <location>
        <position position="65"/>
    </location>
</feature>
<dbReference type="AlphaFoldDB" id="A0A1H7BHQ8"/>
<dbReference type="PRINTS" id="PR00725">
    <property type="entry name" value="DADACBPTASE1"/>
</dbReference>
<dbReference type="InterPro" id="IPR001967">
    <property type="entry name" value="Peptidase_S11_N"/>
</dbReference>
<dbReference type="Pfam" id="PF00768">
    <property type="entry name" value="Peptidase_S11"/>
    <property type="match status" value="1"/>
</dbReference>
<dbReference type="SMART" id="SM00936">
    <property type="entry name" value="PBP5_C"/>
    <property type="match status" value="1"/>
</dbReference>
<feature type="binding site" evidence="14">
    <location>
        <position position="225"/>
    </location>
    <ligand>
        <name>substrate</name>
    </ligand>
</feature>
<evidence type="ECO:0000256" key="16">
    <source>
        <dbReference type="SAM" id="SignalP"/>
    </source>
</evidence>
<keyword evidence="11" id="KW-0961">Cell wall biogenesis/degradation</keyword>
<evidence type="ECO:0000256" key="4">
    <source>
        <dbReference type="ARBA" id="ARBA00012448"/>
    </source>
</evidence>
<dbReference type="InterPro" id="IPR012338">
    <property type="entry name" value="Beta-lactam/transpept-like"/>
</dbReference>
<reference evidence="18 19" key="1">
    <citation type="submission" date="2016-10" db="EMBL/GenBank/DDBJ databases">
        <authorList>
            <person name="de Groot N.N."/>
        </authorList>
    </citation>
    <scope>NUCLEOTIDE SEQUENCE [LARGE SCALE GENOMIC DNA]</scope>
    <source>
        <strain evidence="18 19">DSM 2179</strain>
    </source>
</reference>
<keyword evidence="6" id="KW-0645">Protease</keyword>
<keyword evidence="10" id="KW-0573">Peptidoglycan synthesis</keyword>
<evidence type="ECO:0000313" key="19">
    <source>
        <dbReference type="Proteomes" id="UP000199662"/>
    </source>
</evidence>
<dbReference type="Proteomes" id="UP000199662">
    <property type="component" value="Unassembled WGS sequence"/>
</dbReference>
<dbReference type="GO" id="GO:0009252">
    <property type="term" value="P:peptidoglycan biosynthetic process"/>
    <property type="evidence" value="ECO:0007669"/>
    <property type="project" value="UniProtKB-UniPathway"/>
</dbReference>
<comment type="pathway">
    <text evidence="2">Cell wall biogenesis; peptidoglycan biosynthesis.</text>
</comment>
<dbReference type="InterPro" id="IPR012907">
    <property type="entry name" value="Peptidase_S11_C"/>
</dbReference>
<dbReference type="Gene3D" id="2.60.410.10">
    <property type="entry name" value="D-Ala-D-Ala carboxypeptidase, C-terminal domain"/>
    <property type="match status" value="1"/>
</dbReference>
<dbReference type="GO" id="GO:0009002">
    <property type="term" value="F:serine-type D-Ala-D-Ala carboxypeptidase activity"/>
    <property type="evidence" value="ECO:0007669"/>
    <property type="project" value="UniProtKB-EC"/>
</dbReference>
<evidence type="ECO:0000256" key="5">
    <source>
        <dbReference type="ARBA" id="ARBA00022645"/>
    </source>
</evidence>
<evidence type="ECO:0000256" key="12">
    <source>
        <dbReference type="ARBA" id="ARBA00034000"/>
    </source>
</evidence>
<dbReference type="PANTHER" id="PTHR21581:SF6">
    <property type="entry name" value="TRAFFICKING PROTEIN PARTICLE COMPLEX SUBUNIT 12"/>
    <property type="match status" value="1"/>
</dbReference>
<organism evidence="18 19">
    <name type="scientific">Propionispira arboris</name>
    <dbReference type="NCBI Taxonomy" id="84035"/>
    <lineage>
        <taxon>Bacteria</taxon>
        <taxon>Bacillati</taxon>
        <taxon>Bacillota</taxon>
        <taxon>Negativicutes</taxon>
        <taxon>Selenomonadales</taxon>
        <taxon>Selenomonadaceae</taxon>
        <taxon>Propionispira</taxon>
    </lineage>
</organism>
<dbReference type="Gene3D" id="3.40.710.10">
    <property type="entry name" value="DD-peptidase/beta-lactamase superfamily"/>
    <property type="match status" value="1"/>
</dbReference>
<evidence type="ECO:0000256" key="8">
    <source>
        <dbReference type="ARBA" id="ARBA00022801"/>
    </source>
</evidence>